<dbReference type="Pfam" id="PF12705">
    <property type="entry name" value="PDDEXK_1"/>
    <property type="match status" value="1"/>
</dbReference>
<sequence length="336" mass="38872">MWDWSSNLRQGLEPTEHPLPLWIGSGFHYALEDLYGYQHYSTGAEAFAAYVDACQRTPKLELPEDWEDGIELAAAMLDYYPLWLQSRPKYETLWVDGIPQVEIDFEIELPFDASKWGYDKVLYRSTFDRVAEDEYGGLWIIEYKTAIRFEDRHFMTDPQVTTFCWAGSVVYDRPVMGVVYQQHRKTIPVGPKILSAGKISSASNMVTSYRLYKTALEALYTDVSKAPSKNIRFLGDLAAKETEHRDAYIRRDLIERNEYQIAAEGEKILLQLPRMLDPNISIYPSPTRECTWCRFQDPCVSLDDGSDYEEELAAISQTRASEYNTWRPHLQLPSQP</sequence>
<dbReference type="InterPro" id="IPR011604">
    <property type="entry name" value="PDDEXK-like_dom_sf"/>
</dbReference>
<feature type="domain" description="PD-(D/E)XK endonuclease-like" evidence="1">
    <location>
        <begin position="11"/>
        <end position="299"/>
    </location>
</feature>
<dbReference type="EMBL" id="LAZR01041080">
    <property type="protein sequence ID" value="KKL12900.1"/>
    <property type="molecule type" value="Genomic_DNA"/>
</dbReference>
<accession>A0A0F9ATY3</accession>
<reference evidence="2" key="1">
    <citation type="journal article" date="2015" name="Nature">
        <title>Complex archaea that bridge the gap between prokaryotes and eukaryotes.</title>
        <authorList>
            <person name="Spang A."/>
            <person name="Saw J.H."/>
            <person name="Jorgensen S.L."/>
            <person name="Zaremba-Niedzwiedzka K."/>
            <person name="Martijn J."/>
            <person name="Lind A.E."/>
            <person name="van Eijk R."/>
            <person name="Schleper C."/>
            <person name="Guy L."/>
            <person name="Ettema T.J."/>
        </authorList>
    </citation>
    <scope>NUCLEOTIDE SEQUENCE</scope>
</reference>
<comment type="caution">
    <text evidence="2">The sequence shown here is derived from an EMBL/GenBank/DDBJ whole genome shotgun (WGS) entry which is preliminary data.</text>
</comment>
<evidence type="ECO:0000313" key="2">
    <source>
        <dbReference type="EMBL" id="KKL12900.1"/>
    </source>
</evidence>
<proteinExistence type="predicted"/>
<protein>
    <recommendedName>
        <fullName evidence="1">PD-(D/E)XK endonuclease-like domain-containing protein</fullName>
    </recommendedName>
</protein>
<dbReference type="InterPro" id="IPR038726">
    <property type="entry name" value="PDDEXK_AddAB-type"/>
</dbReference>
<evidence type="ECO:0000259" key="1">
    <source>
        <dbReference type="Pfam" id="PF12705"/>
    </source>
</evidence>
<dbReference type="Gene3D" id="3.90.320.10">
    <property type="match status" value="1"/>
</dbReference>
<name>A0A0F9ATY3_9ZZZZ</name>
<dbReference type="AlphaFoldDB" id="A0A0F9ATY3"/>
<organism evidence="2">
    <name type="scientific">marine sediment metagenome</name>
    <dbReference type="NCBI Taxonomy" id="412755"/>
    <lineage>
        <taxon>unclassified sequences</taxon>
        <taxon>metagenomes</taxon>
        <taxon>ecological metagenomes</taxon>
    </lineage>
</organism>
<gene>
    <name evidence="2" type="ORF">LCGC14_2531150</name>
</gene>